<dbReference type="Proteomes" id="UP000300879">
    <property type="component" value="Chromosome"/>
</dbReference>
<organism evidence="1 2">
    <name type="scientific">Paenibacillus algicola</name>
    <dbReference type="NCBI Taxonomy" id="2565926"/>
    <lineage>
        <taxon>Bacteria</taxon>
        <taxon>Bacillati</taxon>
        <taxon>Bacillota</taxon>
        <taxon>Bacilli</taxon>
        <taxon>Bacillales</taxon>
        <taxon>Paenibacillaceae</taxon>
        <taxon>Paenibacillus</taxon>
    </lineage>
</organism>
<gene>
    <name evidence="1" type="ORF">E6C60_0777</name>
</gene>
<name>A0A4P8XGV2_9BACL</name>
<accession>A0A4P8XGV2</accession>
<dbReference type="AlphaFoldDB" id="A0A4P8XGV2"/>
<dbReference type="EMBL" id="CP040396">
    <property type="protein sequence ID" value="QCT01498.1"/>
    <property type="molecule type" value="Genomic_DNA"/>
</dbReference>
<sequence>MRHAERNWDRVEFYKELKEQFTSFVSTTKYISVVVVAW</sequence>
<evidence type="ECO:0000313" key="2">
    <source>
        <dbReference type="Proteomes" id="UP000300879"/>
    </source>
</evidence>
<protein>
    <submittedName>
        <fullName evidence="1">Uncharacterized protein</fullName>
    </submittedName>
</protein>
<keyword evidence="2" id="KW-1185">Reference proteome</keyword>
<evidence type="ECO:0000313" key="1">
    <source>
        <dbReference type="EMBL" id="QCT01498.1"/>
    </source>
</evidence>
<proteinExistence type="predicted"/>
<dbReference type="KEGG" id="palo:E6C60_0777"/>
<reference evidence="1 2" key="1">
    <citation type="submission" date="2019-05" db="EMBL/GenBank/DDBJ databases">
        <authorList>
            <person name="Chen C."/>
        </authorList>
    </citation>
    <scope>NUCLEOTIDE SEQUENCE [LARGE SCALE GENOMIC DNA]</scope>
    <source>
        <strain evidence="1 2">HB172198</strain>
    </source>
</reference>